<evidence type="ECO:0000256" key="2">
    <source>
        <dbReference type="SAM" id="SignalP"/>
    </source>
</evidence>
<proteinExistence type="predicted"/>
<reference evidence="3 4" key="1">
    <citation type="journal article" date="2017" name="Genome Announc.">
        <title>Genome sequence of the saprophytic ascomycete Epicoccum nigrum ICMP 19927 strain isolated from New Zealand.</title>
        <authorList>
            <person name="Fokin M."/>
            <person name="Fleetwood D."/>
            <person name="Weir B.S."/>
            <person name="Villas-Boas S.G."/>
        </authorList>
    </citation>
    <scope>NUCLEOTIDE SEQUENCE [LARGE SCALE GENOMIC DNA]</scope>
    <source>
        <strain evidence="3 4">ICMP 19927</strain>
    </source>
</reference>
<evidence type="ECO:0000313" key="4">
    <source>
        <dbReference type="Proteomes" id="UP000193240"/>
    </source>
</evidence>
<protein>
    <submittedName>
        <fullName evidence="3">Uncharacterized protein</fullName>
    </submittedName>
</protein>
<dbReference type="Proteomes" id="UP000193240">
    <property type="component" value="Unassembled WGS sequence"/>
</dbReference>
<feature type="chain" id="PRO_5012350200" evidence="2">
    <location>
        <begin position="30"/>
        <end position="111"/>
    </location>
</feature>
<dbReference type="InParanoid" id="A0A1Y2M308"/>
<accession>A0A1Y2M308</accession>
<keyword evidence="1" id="KW-0472">Membrane</keyword>
<keyword evidence="2" id="KW-0732">Signal</keyword>
<gene>
    <name evidence="3" type="ORF">B5807_05102</name>
</gene>
<evidence type="ECO:0000256" key="1">
    <source>
        <dbReference type="SAM" id="Phobius"/>
    </source>
</evidence>
<dbReference type="AlphaFoldDB" id="A0A1Y2M308"/>
<keyword evidence="1" id="KW-1133">Transmembrane helix</keyword>
<evidence type="ECO:0000313" key="3">
    <source>
        <dbReference type="EMBL" id="OSS50470.1"/>
    </source>
</evidence>
<name>A0A1Y2M308_EPING</name>
<dbReference type="EMBL" id="KZ107842">
    <property type="protein sequence ID" value="OSS50470.1"/>
    <property type="molecule type" value="Genomic_DNA"/>
</dbReference>
<feature type="transmembrane region" description="Helical" evidence="1">
    <location>
        <begin position="59"/>
        <end position="81"/>
    </location>
</feature>
<feature type="signal peptide" evidence="2">
    <location>
        <begin position="1"/>
        <end position="29"/>
    </location>
</feature>
<keyword evidence="4" id="KW-1185">Reference proteome</keyword>
<organism evidence="3 4">
    <name type="scientific">Epicoccum nigrum</name>
    <name type="common">Soil fungus</name>
    <name type="synonym">Epicoccum purpurascens</name>
    <dbReference type="NCBI Taxonomy" id="105696"/>
    <lineage>
        <taxon>Eukaryota</taxon>
        <taxon>Fungi</taxon>
        <taxon>Dikarya</taxon>
        <taxon>Ascomycota</taxon>
        <taxon>Pezizomycotina</taxon>
        <taxon>Dothideomycetes</taxon>
        <taxon>Pleosporomycetidae</taxon>
        <taxon>Pleosporales</taxon>
        <taxon>Pleosporineae</taxon>
        <taxon>Didymellaceae</taxon>
        <taxon>Epicoccum</taxon>
    </lineage>
</organism>
<sequence>MQLGSSSPSGMTYPLVSILLLSFAAHTNGLPIDLRTGNPDILTTRGEAKSEGKGLSDEAIIGIAAIFASIFLFILGLVLAAPRTNIFRCCEQRKAIKTRQKPHHGRHRSRY</sequence>
<keyword evidence="1" id="KW-0812">Transmembrane</keyword>